<protein>
    <submittedName>
        <fullName evidence="2">Uncharacterized protein</fullName>
    </submittedName>
</protein>
<reference evidence="2" key="2">
    <citation type="journal article" date="2021" name="PeerJ">
        <title>Extensive microbial diversity within the chicken gut microbiome revealed by metagenomics and culture.</title>
        <authorList>
            <person name="Gilroy R."/>
            <person name="Ravi A."/>
            <person name="Getino M."/>
            <person name="Pursley I."/>
            <person name="Horton D.L."/>
            <person name="Alikhan N.F."/>
            <person name="Baker D."/>
            <person name="Gharbi K."/>
            <person name="Hall N."/>
            <person name="Watson M."/>
            <person name="Adriaenssens E.M."/>
            <person name="Foster-Nyarko E."/>
            <person name="Jarju S."/>
            <person name="Secka A."/>
            <person name="Antonio M."/>
            <person name="Oren A."/>
            <person name="Chaudhuri R.R."/>
            <person name="La Ragione R."/>
            <person name="Hildebrand F."/>
            <person name="Pallen M.J."/>
        </authorList>
    </citation>
    <scope>NUCLEOTIDE SEQUENCE</scope>
    <source>
        <strain evidence="2">ChiBcec15-4380</strain>
    </source>
</reference>
<gene>
    <name evidence="2" type="ORF">IAA53_04080</name>
</gene>
<evidence type="ECO:0000256" key="1">
    <source>
        <dbReference type="SAM" id="MobiDB-lite"/>
    </source>
</evidence>
<comment type="caution">
    <text evidence="2">The sequence shown here is derived from an EMBL/GenBank/DDBJ whole genome shotgun (WGS) entry which is preliminary data.</text>
</comment>
<feature type="region of interest" description="Disordered" evidence="1">
    <location>
        <begin position="164"/>
        <end position="183"/>
    </location>
</feature>
<proteinExistence type="predicted"/>
<organism evidence="2 3">
    <name type="scientific">Candidatus Avoscillospira avicola</name>
    <dbReference type="NCBI Taxonomy" id="2840706"/>
    <lineage>
        <taxon>Bacteria</taxon>
        <taxon>Bacillati</taxon>
        <taxon>Bacillota</taxon>
        <taxon>Clostridia</taxon>
        <taxon>Eubacteriales</taxon>
        <taxon>Oscillospiraceae</taxon>
        <taxon>Oscillospiraceae incertae sedis</taxon>
        <taxon>Candidatus Avoscillospira</taxon>
    </lineage>
</organism>
<feature type="compositionally biased region" description="Polar residues" evidence="1">
    <location>
        <begin position="166"/>
        <end position="183"/>
    </location>
</feature>
<dbReference type="EMBL" id="DVHE01000033">
    <property type="protein sequence ID" value="HIR50453.1"/>
    <property type="molecule type" value="Genomic_DNA"/>
</dbReference>
<accession>A0A9D1IWK8</accession>
<name>A0A9D1IWK8_9FIRM</name>
<evidence type="ECO:0000313" key="3">
    <source>
        <dbReference type="Proteomes" id="UP000824239"/>
    </source>
</evidence>
<dbReference type="AlphaFoldDB" id="A0A9D1IWK8"/>
<dbReference type="Proteomes" id="UP000824239">
    <property type="component" value="Unassembled WGS sequence"/>
</dbReference>
<sequence length="183" mass="18819">MSVMASWNGKTWGISPERIAALNGVSASVELDTENSDDKAGSPATKTKALKLQSMSFDFDLGVAVGCDVRGEYESWTALVGQYAPFYLGGTRFGPANLQLTGVSLGDTTVDNFGRILKGKITINLTEYAEEASSKKATAGSSNGGSSSPAGVSTGVGPRLSAITVGASSSDKAAKKPNNTQLT</sequence>
<reference evidence="2" key="1">
    <citation type="submission" date="2020-10" db="EMBL/GenBank/DDBJ databases">
        <authorList>
            <person name="Gilroy R."/>
        </authorList>
    </citation>
    <scope>NUCLEOTIDE SEQUENCE</scope>
    <source>
        <strain evidence="2">ChiBcec15-4380</strain>
    </source>
</reference>
<evidence type="ECO:0000313" key="2">
    <source>
        <dbReference type="EMBL" id="HIR50453.1"/>
    </source>
</evidence>
<feature type="compositionally biased region" description="Low complexity" evidence="1">
    <location>
        <begin position="135"/>
        <end position="153"/>
    </location>
</feature>
<feature type="region of interest" description="Disordered" evidence="1">
    <location>
        <begin position="135"/>
        <end position="157"/>
    </location>
</feature>